<protein>
    <submittedName>
        <fullName evidence="1">Uncharacterized protein</fullName>
    </submittedName>
</protein>
<organism evidence="1 2">
    <name type="scientific">Pseudomonas fluorescens</name>
    <dbReference type="NCBI Taxonomy" id="294"/>
    <lineage>
        <taxon>Bacteria</taxon>
        <taxon>Pseudomonadati</taxon>
        <taxon>Pseudomonadota</taxon>
        <taxon>Gammaproteobacteria</taxon>
        <taxon>Pseudomonadales</taxon>
        <taxon>Pseudomonadaceae</taxon>
        <taxon>Pseudomonas</taxon>
    </lineage>
</organism>
<dbReference type="AlphaFoldDB" id="A0A109LG50"/>
<reference evidence="1 2" key="1">
    <citation type="submission" date="2015-05" db="EMBL/GenBank/DDBJ databases">
        <title>A genomic and transcriptomic approach to investigate the blue pigment phenotype in Pseudomonas fluorescens.</title>
        <authorList>
            <person name="Andreani N.A."/>
            <person name="Cardazzo B."/>
        </authorList>
    </citation>
    <scope>NUCLEOTIDE SEQUENCE [LARGE SCALE GENOMIC DNA]</scope>
    <source>
        <strain evidence="1 2">Ps_22</strain>
    </source>
</reference>
<comment type="caution">
    <text evidence="1">The sequence shown here is derived from an EMBL/GenBank/DDBJ whole genome shotgun (WGS) entry which is preliminary data.</text>
</comment>
<sequence>MSLPMKWYSSAVESLPQNASKSSSGVRSHRFLKLAM</sequence>
<accession>A0A109LG50</accession>
<evidence type="ECO:0000313" key="2">
    <source>
        <dbReference type="Proteomes" id="UP000061348"/>
    </source>
</evidence>
<dbReference type="Proteomes" id="UP000061348">
    <property type="component" value="Unassembled WGS sequence"/>
</dbReference>
<gene>
    <name evidence="1" type="ORF">PFLmoz3_03400</name>
</gene>
<evidence type="ECO:0000313" key="1">
    <source>
        <dbReference type="EMBL" id="KWV86935.1"/>
    </source>
</evidence>
<name>A0A109LG50_PSEFL</name>
<dbReference type="EMBL" id="LCYA01000083">
    <property type="protein sequence ID" value="KWV86935.1"/>
    <property type="molecule type" value="Genomic_DNA"/>
</dbReference>
<proteinExistence type="predicted"/>